<feature type="coiled-coil region" evidence="1">
    <location>
        <begin position="845"/>
        <end position="1080"/>
    </location>
</feature>
<protein>
    <recommendedName>
        <fullName evidence="3">FHA domain-containing protein</fullName>
    </recommendedName>
</protein>
<feature type="compositionally biased region" description="Basic and acidic residues" evidence="2">
    <location>
        <begin position="1253"/>
        <end position="1270"/>
    </location>
</feature>
<gene>
    <name evidence="4" type="ORF">LSH36_140g01089</name>
</gene>
<dbReference type="Gene3D" id="1.10.287.1490">
    <property type="match status" value="1"/>
</dbReference>
<dbReference type="SUPFAM" id="SSF49879">
    <property type="entry name" value="SMAD/FHA domain"/>
    <property type="match status" value="1"/>
</dbReference>
<keyword evidence="5" id="KW-1185">Reference proteome</keyword>
<proteinExistence type="predicted"/>
<evidence type="ECO:0000256" key="2">
    <source>
        <dbReference type="SAM" id="MobiDB-lite"/>
    </source>
</evidence>
<feature type="region of interest" description="Disordered" evidence="2">
    <location>
        <begin position="151"/>
        <end position="186"/>
    </location>
</feature>
<feature type="coiled-coil region" evidence="1">
    <location>
        <begin position="1327"/>
        <end position="1368"/>
    </location>
</feature>
<feature type="coiled-coil region" evidence="1">
    <location>
        <begin position="233"/>
        <end position="320"/>
    </location>
</feature>
<feature type="compositionally biased region" description="Basic and acidic residues" evidence="2">
    <location>
        <begin position="412"/>
        <end position="429"/>
    </location>
</feature>
<dbReference type="Pfam" id="PF00498">
    <property type="entry name" value="FHA"/>
    <property type="match status" value="1"/>
</dbReference>
<dbReference type="SMART" id="SM00240">
    <property type="entry name" value="FHA"/>
    <property type="match status" value="1"/>
</dbReference>
<dbReference type="PROSITE" id="PS50006">
    <property type="entry name" value="FHA_DOMAIN"/>
    <property type="match status" value="1"/>
</dbReference>
<reference evidence="4" key="1">
    <citation type="journal article" date="2023" name="Mol. Biol. Evol.">
        <title>Third-Generation Sequencing Reveals the Adaptive Role of the Epigenome in Three Deep-Sea Polychaetes.</title>
        <authorList>
            <person name="Perez M."/>
            <person name="Aroh O."/>
            <person name="Sun Y."/>
            <person name="Lan Y."/>
            <person name="Juniper S.K."/>
            <person name="Young C.R."/>
            <person name="Angers B."/>
            <person name="Qian P.Y."/>
        </authorList>
    </citation>
    <scope>NUCLEOTIDE SEQUENCE</scope>
    <source>
        <strain evidence="4">P08H-3</strain>
    </source>
</reference>
<evidence type="ECO:0000256" key="1">
    <source>
        <dbReference type="SAM" id="Coils"/>
    </source>
</evidence>
<dbReference type="InterPro" id="IPR052642">
    <property type="entry name" value="CC-FHA_domain"/>
</dbReference>
<dbReference type="CDD" id="cd22700">
    <property type="entry name" value="FHA_FHAD1"/>
    <property type="match status" value="1"/>
</dbReference>
<evidence type="ECO:0000313" key="4">
    <source>
        <dbReference type="EMBL" id="KAK2160094.1"/>
    </source>
</evidence>
<dbReference type="PANTHER" id="PTHR18853:SF10">
    <property type="entry name" value="FHA DOMAIN-CONTAINING PROTEIN"/>
    <property type="match status" value="1"/>
</dbReference>
<name>A0AAD9JW49_9ANNE</name>
<comment type="caution">
    <text evidence="4">The sequence shown here is derived from an EMBL/GenBank/DDBJ whole genome shotgun (WGS) entry which is preliminary data.</text>
</comment>
<dbReference type="InterPro" id="IPR000253">
    <property type="entry name" value="FHA_dom"/>
</dbReference>
<organism evidence="4 5">
    <name type="scientific">Paralvinella palmiformis</name>
    <dbReference type="NCBI Taxonomy" id="53620"/>
    <lineage>
        <taxon>Eukaryota</taxon>
        <taxon>Metazoa</taxon>
        <taxon>Spiralia</taxon>
        <taxon>Lophotrochozoa</taxon>
        <taxon>Annelida</taxon>
        <taxon>Polychaeta</taxon>
        <taxon>Sedentaria</taxon>
        <taxon>Canalipalpata</taxon>
        <taxon>Terebellida</taxon>
        <taxon>Terebelliformia</taxon>
        <taxon>Alvinellidae</taxon>
        <taxon>Paralvinella</taxon>
    </lineage>
</organism>
<dbReference type="EMBL" id="JAODUP010000140">
    <property type="protein sequence ID" value="KAK2160094.1"/>
    <property type="molecule type" value="Genomic_DNA"/>
</dbReference>
<feature type="coiled-coil region" evidence="1">
    <location>
        <begin position="713"/>
        <end position="819"/>
    </location>
</feature>
<feature type="region of interest" description="Disordered" evidence="2">
    <location>
        <begin position="1246"/>
        <end position="1270"/>
    </location>
</feature>
<feature type="domain" description="FHA" evidence="3">
    <location>
        <begin position="19"/>
        <end position="69"/>
    </location>
</feature>
<accession>A0AAD9JW49</accession>
<feature type="region of interest" description="Disordered" evidence="2">
    <location>
        <begin position="407"/>
        <end position="429"/>
    </location>
</feature>
<keyword evidence="1" id="KW-0175">Coiled coil</keyword>
<evidence type="ECO:0000313" key="5">
    <source>
        <dbReference type="Proteomes" id="UP001208570"/>
    </source>
</evidence>
<dbReference type="Proteomes" id="UP001208570">
    <property type="component" value="Unassembled WGS sequence"/>
</dbReference>
<feature type="coiled-coil region" evidence="1">
    <location>
        <begin position="572"/>
        <end position="602"/>
    </location>
</feature>
<dbReference type="Gene3D" id="2.60.200.20">
    <property type="match status" value="1"/>
</dbReference>
<dbReference type="PANTHER" id="PTHR18853">
    <property type="entry name" value="FORKHEAD-ASSOCIATED DOMAIN-CONTAINING PROTEIN 1-RELATED"/>
    <property type="match status" value="1"/>
</dbReference>
<sequence>MKGYLKSPEGVFQLAPKVTTIGREGCDLVIQTPEVDFQHAVIEYSDQEECFVLQDLNTANGTYVNDCRVQNAAVRLAPGDLIQFGHSSTSYELEVDAEQQHMMYPPVHQRTAWTQPLTVISDQPPPVIVSNAGLPNLKTILTTHTASWTAQPQGILPRPPTSIRSRPLSAGARRPPSYVERTGPTTDRVCVSGERSCYDRPHSAHRGAGGWVSGNVPMRTITQVPQTADISIVQEKEQRILRLNEEIRRLSMYEHECGRKDELVQQFRSEISDLQGKLRQKETSHAQSAMSSDVDIRQKLMQLETDVQLKKSEINSLKEQINRMHGDDCHNSGTINRQDFNDRVMEVNSLKTELERVRKDKNITSGLVTQMQRDMANKDTTISRLTRDLESIKKEISEKDNQLSSMQAKFRRTQETKRTEEEMEEKDKELSSLRLKFKSSESRLQDQQDLINTLKEELEKVKVTAASNKESQKQIQTELDQTKTKCLDVERSERMIRVDMEQISKRLERFRNRVIQVTFSTPGIKAPDTEITDDELLETLKKIVDERTEMLRKVSDLKDSVKQTTSAKKDFVEHSKKIKQQMNEALKRLQEKGQLCRNLKQEIDLLSAVSLDESVAWVREIVIQFLSTSFTWESEIEKALENCGVNVKLSDDAPSKHIIELHSQFMEAKELASTLHEQLAEADNKHKGELKISLDALCSELTEAKSAEIESLRIQHEEQLNKSIEEVKLAEEERRENMVGAGQAKIAELEASVEQLKASILEREAQEDENKKTTLEALNSIEEYKKLEAQLKEKIVSLETDKEEEINKIKSELDKHLQQGSENVEAFKEQIRQHSVTICAMEERLNKVVKKNKDYQSEIATLRQTISELRSRPSKPVAPPKPKVIIQKPLVDGVALENSIMALQKENADLKRQLQEQHDVILNLRRDLAGASAKLSDMTGELSEAQKQALERSNKTLHEQEIELMQLRQQMAKLSEIIDKQSAEIKELTTECSTQRVTLNKNKNLANEYEMRIADLKAALEHEREENKKSLKMVEEEGHITSELTALGAQCRGERHEQVINRQREALTELRARIKALEQSKPPLPTTDQALQQVIMLKKEVAELRASQSLSDASGKELTAIDHHINKARGMDSQAKADVDHERSAHRETMEALELSEQSFLTLLRAAASALELDDISGLRSMAHIPQDERIRLAREREAAVELLTSRIKVLLERITRKDELLQGYEKDLAKLRQAEKLAEQKHAQVESLANDMRNRTEESQYLRESLQRTKDRLDQEKRLNNAIKAKKTFHLENEGFTKRTWPRHQCPPEDIMGKTVAQKKVTHERFKKKNYEIKTLKTELSEKERRLQDARRKLVTLETNMGLEERRDPFEPPAAEA</sequence>
<evidence type="ECO:0000259" key="3">
    <source>
        <dbReference type="PROSITE" id="PS50006"/>
    </source>
</evidence>
<dbReference type="InterPro" id="IPR008984">
    <property type="entry name" value="SMAD_FHA_dom_sf"/>
</dbReference>